<name>A0A3A4NPN0_ABYX5</name>
<sequence length="170" mass="19122">MEYYVVMNYQRIYSKLLPILLMIVCFGCASAKPAPCDARRNYCPSANLAVKDEPVLAEQAQDQEFGIEVVSVRLTAENHLIDFRYRVLDPEKASDIFDRQNPAYLVDEASGDRLTVPRMAKVGPLRQTNFNPDAKRVYFILFSNTGGIIHPGSLVSLEAGNCRINHLIVE</sequence>
<feature type="signal peptide" evidence="1">
    <location>
        <begin position="1"/>
        <end position="31"/>
    </location>
</feature>
<evidence type="ECO:0000313" key="3">
    <source>
        <dbReference type="Proteomes" id="UP000265882"/>
    </source>
</evidence>
<feature type="chain" id="PRO_5017319024" evidence="1">
    <location>
        <begin position="32"/>
        <end position="170"/>
    </location>
</feature>
<accession>A0A3A4NPN0</accession>
<keyword evidence="1" id="KW-0732">Signal</keyword>
<evidence type="ECO:0000313" key="2">
    <source>
        <dbReference type="EMBL" id="RJP20992.1"/>
    </source>
</evidence>
<comment type="caution">
    <text evidence="2">The sequence shown here is derived from an EMBL/GenBank/DDBJ whole genome shotgun (WGS) entry which is preliminary data.</text>
</comment>
<proteinExistence type="predicted"/>
<organism evidence="2 3">
    <name type="scientific">Abyssobacteria bacterium (strain SURF_5)</name>
    <dbReference type="NCBI Taxonomy" id="2093360"/>
    <lineage>
        <taxon>Bacteria</taxon>
        <taxon>Pseudomonadati</taxon>
        <taxon>Candidatus Hydrogenedentota</taxon>
        <taxon>Candidatus Abyssobacteria</taxon>
    </lineage>
</organism>
<evidence type="ECO:0000256" key="1">
    <source>
        <dbReference type="SAM" id="SignalP"/>
    </source>
</evidence>
<dbReference type="Proteomes" id="UP000265882">
    <property type="component" value="Unassembled WGS sequence"/>
</dbReference>
<protein>
    <submittedName>
        <fullName evidence="2">Uncharacterized protein</fullName>
    </submittedName>
</protein>
<reference evidence="2 3" key="1">
    <citation type="journal article" date="2017" name="ISME J.">
        <title>Energy and carbon metabolisms in a deep terrestrial subsurface fluid microbial community.</title>
        <authorList>
            <person name="Momper L."/>
            <person name="Jungbluth S.P."/>
            <person name="Lee M.D."/>
            <person name="Amend J.P."/>
        </authorList>
    </citation>
    <scope>NUCLEOTIDE SEQUENCE [LARGE SCALE GENOMIC DNA]</scope>
    <source>
        <strain evidence="2">SURF_5</strain>
    </source>
</reference>
<dbReference type="EMBL" id="QZKU01000071">
    <property type="protein sequence ID" value="RJP20992.1"/>
    <property type="molecule type" value="Genomic_DNA"/>
</dbReference>
<gene>
    <name evidence="2" type="ORF">C4520_10600</name>
</gene>
<dbReference type="AlphaFoldDB" id="A0A3A4NPN0"/>